<dbReference type="CDD" id="cd02856">
    <property type="entry name" value="E_set_GDE_Isoamylase_N"/>
    <property type="match status" value="1"/>
</dbReference>
<evidence type="ECO:0000256" key="4">
    <source>
        <dbReference type="SAM" id="MobiDB-lite"/>
    </source>
</evidence>
<comment type="similarity">
    <text evidence="1">Belongs to the glycosyl hydrolase 13 family.</text>
</comment>
<feature type="compositionally biased region" description="Low complexity" evidence="4">
    <location>
        <begin position="718"/>
        <end position="727"/>
    </location>
</feature>
<accession>A0A1I3LPR7</accession>
<feature type="compositionally biased region" description="Acidic residues" evidence="4">
    <location>
        <begin position="739"/>
        <end position="754"/>
    </location>
</feature>
<evidence type="ECO:0000313" key="7">
    <source>
        <dbReference type="Proteomes" id="UP000199548"/>
    </source>
</evidence>
<dbReference type="InterPro" id="IPR013783">
    <property type="entry name" value="Ig-like_fold"/>
</dbReference>
<dbReference type="Gene3D" id="2.60.40.1180">
    <property type="entry name" value="Golgi alpha-mannosidase II"/>
    <property type="match status" value="1"/>
</dbReference>
<dbReference type="SUPFAM" id="SSF51011">
    <property type="entry name" value="Glycosyl hydrolase domain"/>
    <property type="match status" value="1"/>
</dbReference>
<dbReference type="EMBL" id="FOQU01000004">
    <property type="protein sequence ID" value="SFI86759.1"/>
    <property type="molecule type" value="Genomic_DNA"/>
</dbReference>
<dbReference type="NCBIfam" id="TIGR02100">
    <property type="entry name" value="glgX_debranch"/>
    <property type="match status" value="1"/>
</dbReference>
<dbReference type="Proteomes" id="UP000199548">
    <property type="component" value="Unassembled WGS sequence"/>
</dbReference>
<dbReference type="Gene3D" id="2.60.40.10">
    <property type="entry name" value="Immunoglobulins"/>
    <property type="match status" value="1"/>
</dbReference>
<dbReference type="InterPro" id="IPR017853">
    <property type="entry name" value="GH"/>
</dbReference>
<keyword evidence="3" id="KW-0326">Glycosidase</keyword>
<organism evidence="6 7">
    <name type="scientific">Paraburkholderia megapolitana</name>
    <dbReference type="NCBI Taxonomy" id="420953"/>
    <lineage>
        <taxon>Bacteria</taxon>
        <taxon>Pseudomonadati</taxon>
        <taxon>Pseudomonadota</taxon>
        <taxon>Betaproteobacteria</taxon>
        <taxon>Burkholderiales</taxon>
        <taxon>Burkholderiaceae</taxon>
        <taxon>Paraburkholderia</taxon>
    </lineage>
</organism>
<dbReference type="OrthoDB" id="3236218at2"/>
<feature type="domain" description="Glycosyl hydrolase family 13 catalytic" evidence="5">
    <location>
        <begin position="192"/>
        <end position="577"/>
    </location>
</feature>
<protein>
    <submittedName>
        <fullName evidence="6">Glycogen operon protein</fullName>
    </submittedName>
</protein>
<evidence type="ECO:0000256" key="2">
    <source>
        <dbReference type="ARBA" id="ARBA00022801"/>
    </source>
</evidence>
<dbReference type="SUPFAM" id="SSF81296">
    <property type="entry name" value="E set domains"/>
    <property type="match status" value="1"/>
</dbReference>
<proteinExistence type="inferred from homology"/>
<dbReference type="InterPro" id="IPR004193">
    <property type="entry name" value="Glyco_hydro_13_N"/>
</dbReference>
<dbReference type="SMART" id="SM00642">
    <property type="entry name" value="Aamy"/>
    <property type="match status" value="1"/>
</dbReference>
<reference evidence="6 7" key="1">
    <citation type="submission" date="2016-10" db="EMBL/GenBank/DDBJ databases">
        <authorList>
            <person name="de Groot N.N."/>
        </authorList>
    </citation>
    <scope>NUCLEOTIDE SEQUENCE [LARGE SCALE GENOMIC DNA]</scope>
    <source>
        <strain evidence="6 7">LMG 23650</strain>
    </source>
</reference>
<name>A0A1I3LPR7_9BURK</name>
<keyword evidence="2" id="KW-0378">Hydrolase</keyword>
<dbReference type="GO" id="GO:0004135">
    <property type="term" value="F:amylo-alpha-1,6-glucosidase activity"/>
    <property type="evidence" value="ECO:0007669"/>
    <property type="project" value="InterPro"/>
</dbReference>
<dbReference type="InterPro" id="IPR011837">
    <property type="entry name" value="Glycogen_debranch_GlgX"/>
</dbReference>
<keyword evidence="7" id="KW-1185">Reference proteome</keyword>
<dbReference type="RefSeq" id="WP_091012587.1">
    <property type="nucleotide sequence ID" value="NZ_CP041743.1"/>
</dbReference>
<dbReference type="AlphaFoldDB" id="A0A1I3LPR7"/>
<dbReference type="InterPro" id="IPR014756">
    <property type="entry name" value="Ig_E-set"/>
</dbReference>
<dbReference type="Pfam" id="PF00128">
    <property type="entry name" value="Alpha-amylase"/>
    <property type="match status" value="1"/>
</dbReference>
<dbReference type="PANTHER" id="PTHR43002">
    <property type="entry name" value="GLYCOGEN DEBRANCHING ENZYME"/>
    <property type="match status" value="1"/>
</dbReference>
<dbReference type="Gene3D" id="3.20.20.80">
    <property type="entry name" value="Glycosidases"/>
    <property type="match status" value="1"/>
</dbReference>
<feature type="region of interest" description="Disordered" evidence="4">
    <location>
        <begin position="718"/>
        <end position="754"/>
    </location>
</feature>
<dbReference type="InterPro" id="IPR013780">
    <property type="entry name" value="Glyco_hydro_b"/>
</dbReference>
<dbReference type="InterPro" id="IPR006047">
    <property type="entry name" value="GH13_cat_dom"/>
</dbReference>
<evidence type="ECO:0000256" key="3">
    <source>
        <dbReference type="ARBA" id="ARBA00023295"/>
    </source>
</evidence>
<dbReference type="STRING" id="420953.SAMN05192543_104523"/>
<dbReference type="GO" id="GO:0005980">
    <property type="term" value="P:glycogen catabolic process"/>
    <property type="evidence" value="ECO:0007669"/>
    <property type="project" value="InterPro"/>
</dbReference>
<dbReference type="Pfam" id="PF02922">
    <property type="entry name" value="CBM_48"/>
    <property type="match status" value="1"/>
</dbReference>
<sequence length="754" mass="84329">MSHVLPDRLAPGVPYPLGASWDGLGVNFAVFSANAEKIELCLFDPTGRKELARLALPECTDEVWHGYLPNAHPGTVYGFRAHGPYQPQHGHRFNPHKLLLDPYARKLVGQFRWSDALFGYRMHSNRLDLSIDRRDSAPAMPKCVVVDEAFDWSHDTRPNVPWGETVIYETHVRGTSMRRHDLRAHERGTFSALSSPDFIDHLRKLGVTAVELLPVHAFLNDRFLVERDLRNYWGYNTAAFFAPEPSYLSTHRLDEMRIAIRQLHAAGIEVILDVVYNHTCEGGEMGPTISWRGLDNASYYRLIPGDERHHINDTGCGNTLNVPHPRVLQMITDSLRYWATAFNIDGFRFDLGVTLGREHTGFDPGSGFFDALRQDPVLAQRKLISEPWDIGPGGYQLGNHPPGFGEWNDRYRDTVRRFWRGDAGLRPDLAARLTGSADLFNRRHRKPWASVNYVASHDGYTLADLVSYEQKHNEINGENNNDGHNENCSSNWGAEGPSDDPAIVATRARVARSLLATLFVSLGTPMLLAGDESGRTQQGNNNAYCQDNDISWIDWERAATDDGRRMTAFVARLIALRKQHPLLRETRFLFGDREVLPGVHDIGWFDERGEPLSTEAWQDPEGRALTLRRAGPGRDGETEVLLMMLNASANTLQFTPPAPQLEWHVLLDTAQSEVAPYALATPQLSIEAHGFALLAAQPTGTADWFAAWRAAERVLATPPAEPTVEPAGIVDSTTLDEVSGIDEVDESDEDPPQA</sequence>
<gene>
    <name evidence="6" type="ORF">SAMN05192543_104523</name>
</gene>
<evidence type="ECO:0000313" key="6">
    <source>
        <dbReference type="EMBL" id="SFI86759.1"/>
    </source>
</evidence>
<evidence type="ECO:0000259" key="5">
    <source>
        <dbReference type="SMART" id="SM00642"/>
    </source>
</evidence>
<dbReference type="SUPFAM" id="SSF51445">
    <property type="entry name" value="(Trans)glycosidases"/>
    <property type="match status" value="1"/>
</dbReference>
<dbReference type="InterPro" id="IPR044505">
    <property type="entry name" value="GlgX_Isoamylase_N_E_set"/>
</dbReference>
<evidence type="ECO:0000256" key="1">
    <source>
        <dbReference type="ARBA" id="ARBA00008061"/>
    </source>
</evidence>
<dbReference type="CDD" id="cd11326">
    <property type="entry name" value="AmyAc_Glg_debranch"/>
    <property type="match status" value="1"/>
</dbReference>